<dbReference type="Gene3D" id="3.40.50.300">
    <property type="entry name" value="P-loop containing nucleotide triphosphate hydrolases"/>
    <property type="match status" value="1"/>
</dbReference>
<feature type="domain" description="CobQ/CobB/MinD/ParA nucleotide binding" evidence="3">
    <location>
        <begin position="7"/>
        <end position="266"/>
    </location>
</feature>
<keyword evidence="4" id="KW-0966">Cell projection</keyword>
<dbReference type="PANTHER" id="PTHR43384">
    <property type="entry name" value="SEPTUM SITE-DETERMINING PROTEIN MIND HOMOLOG, CHLOROPLASTIC-RELATED"/>
    <property type="match status" value="1"/>
</dbReference>
<dbReference type="SUPFAM" id="SSF52540">
    <property type="entry name" value="P-loop containing nucleoside triphosphate hydrolases"/>
    <property type="match status" value="1"/>
</dbReference>
<gene>
    <name evidence="4" type="ORF">HNR50_000675</name>
</gene>
<evidence type="ECO:0000256" key="1">
    <source>
        <dbReference type="ARBA" id="ARBA00022741"/>
    </source>
</evidence>
<keyword evidence="4" id="KW-0282">Flagellum</keyword>
<accession>A0A841R998</accession>
<name>A0A841R998_9SPIO</name>
<protein>
    <submittedName>
        <fullName evidence="4">Flagellar biosynthesis protein FlhG</fullName>
    </submittedName>
</protein>
<dbReference type="Pfam" id="PF01656">
    <property type="entry name" value="CbiA"/>
    <property type="match status" value="1"/>
</dbReference>
<comment type="caution">
    <text evidence="4">The sequence shown here is derived from an EMBL/GenBank/DDBJ whole genome shotgun (WGS) entry which is preliminary data.</text>
</comment>
<proteinExistence type="predicted"/>
<keyword evidence="5" id="KW-1185">Reference proteome</keyword>
<dbReference type="InterPro" id="IPR027417">
    <property type="entry name" value="P-loop_NTPase"/>
</dbReference>
<dbReference type="PANTHER" id="PTHR43384:SF4">
    <property type="entry name" value="CELLULOSE BIOSYNTHESIS PROTEIN BCSQ-RELATED"/>
    <property type="match status" value="1"/>
</dbReference>
<dbReference type="GO" id="GO:0005829">
    <property type="term" value="C:cytosol"/>
    <property type="evidence" value="ECO:0007669"/>
    <property type="project" value="TreeGrafter"/>
</dbReference>
<evidence type="ECO:0000313" key="4">
    <source>
        <dbReference type="EMBL" id="MBB6479042.1"/>
    </source>
</evidence>
<organism evidence="4 5">
    <name type="scientific">Spirochaeta isovalerica</name>
    <dbReference type="NCBI Taxonomy" id="150"/>
    <lineage>
        <taxon>Bacteria</taxon>
        <taxon>Pseudomonadati</taxon>
        <taxon>Spirochaetota</taxon>
        <taxon>Spirochaetia</taxon>
        <taxon>Spirochaetales</taxon>
        <taxon>Spirochaetaceae</taxon>
        <taxon>Spirochaeta</taxon>
    </lineage>
</organism>
<dbReference type="GO" id="GO:0009898">
    <property type="term" value="C:cytoplasmic side of plasma membrane"/>
    <property type="evidence" value="ECO:0007669"/>
    <property type="project" value="TreeGrafter"/>
</dbReference>
<evidence type="ECO:0000313" key="5">
    <source>
        <dbReference type="Proteomes" id="UP000587760"/>
    </source>
</evidence>
<dbReference type="EMBL" id="JACHGJ010000001">
    <property type="protein sequence ID" value="MBB6479042.1"/>
    <property type="molecule type" value="Genomic_DNA"/>
</dbReference>
<dbReference type="GO" id="GO:0016887">
    <property type="term" value="F:ATP hydrolysis activity"/>
    <property type="evidence" value="ECO:0007669"/>
    <property type="project" value="TreeGrafter"/>
</dbReference>
<evidence type="ECO:0000256" key="2">
    <source>
        <dbReference type="ARBA" id="ARBA00022840"/>
    </source>
</evidence>
<evidence type="ECO:0000259" key="3">
    <source>
        <dbReference type="Pfam" id="PF01656"/>
    </source>
</evidence>
<dbReference type="Proteomes" id="UP000587760">
    <property type="component" value="Unassembled WGS sequence"/>
</dbReference>
<dbReference type="GO" id="GO:0005524">
    <property type="term" value="F:ATP binding"/>
    <property type="evidence" value="ECO:0007669"/>
    <property type="project" value="UniProtKB-KW"/>
</dbReference>
<dbReference type="AlphaFoldDB" id="A0A841R998"/>
<keyword evidence="4" id="KW-0969">Cilium</keyword>
<sequence length="303" mass="34303">MKQIIPVASGKGGVGKTTTVANLGISLARKGKTVIMIDLDLGESNLHTVMGIKNIKPGLGHFINKREDSFESLIQETGFERLYLITGDSLFPGAANLPYFQKKKIIKSIRELTADYILLDIGSGSSYNVIDFFLISPENIIVTIPETTALLNAYSFLKNALYRLIYLALPPHSEERDYFNEFSRESIEKGENNLSNLVKVIGSFSEELSGRISHSLTQFSPHVIFNMSLNDDEKFITDKLIKITDKNLGKKIRTAGQIPWVNEMRRSSIIMKPYLQLYENSVYENAMNHLVSYIEENFKFRFN</sequence>
<keyword evidence="2" id="KW-0067">ATP-binding</keyword>
<dbReference type="GO" id="GO:0051782">
    <property type="term" value="P:negative regulation of cell division"/>
    <property type="evidence" value="ECO:0007669"/>
    <property type="project" value="TreeGrafter"/>
</dbReference>
<keyword evidence="1" id="KW-0547">Nucleotide-binding</keyword>
<dbReference type="InterPro" id="IPR002586">
    <property type="entry name" value="CobQ/CobB/MinD/ParA_Nub-bd_dom"/>
</dbReference>
<dbReference type="InterPro" id="IPR050625">
    <property type="entry name" value="ParA/MinD_ATPase"/>
</dbReference>
<dbReference type="RefSeq" id="WP_184743754.1">
    <property type="nucleotide sequence ID" value="NZ_JACHGJ010000001.1"/>
</dbReference>
<reference evidence="4 5" key="1">
    <citation type="submission" date="2020-08" db="EMBL/GenBank/DDBJ databases">
        <title>Genomic Encyclopedia of Type Strains, Phase IV (KMG-IV): sequencing the most valuable type-strain genomes for metagenomic binning, comparative biology and taxonomic classification.</title>
        <authorList>
            <person name="Goeker M."/>
        </authorList>
    </citation>
    <scope>NUCLEOTIDE SEQUENCE [LARGE SCALE GENOMIC DNA]</scope>
    <source>
        <strain evidence="4 5">DSM 2461</strain>
    </source>
</reference>